<proteinExistence type="predicted"/>
<evidence type="ECO:0000313" key="2">
    <source>
        <dbReference type="EMBL" id="BBL07577.1"/>
    </source>
</evidence>
<sequence>MDCFTVTVKFEKNYNLFNLKFSCMKKKLIFAGAVVLMAAAAVTAYMANYRPDPFDLLNANIEALAQDESLDPGEGRDFIYCIYNPNYGGPGIFVCSGNNECRFEYNLTWPTKSQTGICYQ</sequence>
<gene>
    <name evidence="2" type="ORF">A5CPEGH6_22150</name>
</gene>
<protein>
    <recommendedName>
        <fullName evidence="4">NVEALA protein</fullName>
    </recommendedName>
</protein>
<feature type="transmembrane region" description="Helical" evidence="1">
    <location>
        <begin position="28"/>
        <end position="47"/>
    </location>
</feature>
<dbReference type="EMBL" id="AP019736">
    <property type="protein sequence ID" value="BBL07577.1"/>
    <property type="molecule type" value="Genomic_DNA"/>
</dbReference>
<dbReference type="Proteomes" id="UP000319374">
    <property type="component" value="Chromosome"/>
</dbReference>
<evidence type="ECO:0000313" key="3">
    <source>
        <dbReference type="Proteomes" id="UP000319374"/>
    </source>
</evidence>
<reference evidence="3" key="1">
    <citation type="submission" date="2019-06" db="EMBL/GenBank/DDBJ databases">
        <title>Alistipes onderdonkii subsp. vulgaris subsp. nov., Alistipes dispar sp. nov. and Alistipes communis sp. nov., isolated from human faeces, and creation of Alistipes onderdonkii subsp. onderdonkii subsp. nov.</title>
        <authorList>
            <person name="Sakamoto M."/>
            <person name="Ikeyama N."/>
            <person name="Ogata Y."/>
            <person name="Suda W."/>
            <person name="Iino T."/>
            <person name="Hattori M."/>
            <person name="Ohkuma M."/>
        </authorList>
    </citation>
    <scope>NUCLEOTIDE SEQUENCE [LARGE SCALE GENOMIC DNA]</scope>
    <source>
        <strain evidence="3">5CPEGH6</strain>
    </source>
</reference>
<dbReference type="KEGG" id="ada:A5CPEGH6_22150"/>
<keyword evidence="1" id="KW-0472">Membrane</keyword>
<keyword evidence="1" id="KW-1133">Transmembrane helix</keyword>
<keyword evidence="3" id="KW-1185">Reference proteome</keyword>
<accession>A0A4Y1X2N4</accession>
<evidence type="ECO:0008006" key="4">
    <source>
        <dbReference type="Google" id="ProtNLM"/>
    </source>
</evidence>
<keyword evidence="1" id="KW-0812">Transmembrane</keyword>
<name>A0A4Y1X2N4_9BACT</name>
<evidence type="ECO:0000256" key="1">
    <source>
        <dbReference type="SAM" id="Phobius"/>
    </source>
</evidence>
<organism evidence="2 3">
    <name type="scientific">Alistipes dispar</name>
    <dbReference type="NCBI Taxonomy" id="2585119"/>
    <lineage>
        <taxon>Bacteria</taxon>
        <taxon>Pseudomonadati</taxon>
        <taxon>Bacteroidota</taxon>
        <taxon>Bacteroidia</taxon>
        <taxon>Bacteroidales</taxon>
        <taxon>Rikenellaceae</taxon>
        <taxon>Alistipes</taxon>
    </lineage>
</organism>
<dbReference type="AlphaFoldDB" id="A0A4Y1X2N4"/>